<dbReference type="AlphaFoldDB" id="A0A1V1NYL0"/>
<evidence type="ECO:0000313" key="2">
    <source>
        <dbReference type="Proteomes" id="UP000189670"/>
    </source>
</evidence>
<protein>
    <submittedName>
        <fullName evidence="1">Uncharacterized protein</fullName>
    </submittedName>
</protein>
<dbReference type="Proteomes" id="UP000189670">
    <property type="component" value="Unassembled WGS sequence"/>
</dbReference>
<gene>
    <name evidence="1" type="ORF">OMM_05018</name>
</gene>
<dbReference type="EMBL" id="ATBP01001267">
    <property type="protein sequence ID" value="ETR67670.1"/>
    <property type="molecule type" value="Genomic_DNA"/>
</dbReference>
<organism evidence="1 2">
    <name type="scientific">Candidatus Magnetoglobus multicellularis str. Araruama</name>
    <dbReference type="NCBI Taxonomy" id="890399"/>
    <lineage>
        <taxon>Bacteria</taxon>
        <taxon>Pseudomonadati</taxon>
        <taxon>Thermodesulfobacteriota</taxon>
        <taxon>Desulfobacteria</taxon>
        <taxon>Desulfobacterales</taxon>
        <taxon>Desulfobacteraceae</taxon>
        <taxon>Candidatus Magnetoglobus</taxon>
    </lineage>
</organism>
<reference evidence="2" key="1">
    <citation type="submission" date="2012-11" db="EMBL/GenBank/DDBJ databases">
        <authorList>
            <person name="Lucero-Rivera Y.E."/>
            <person name="Tovar-Ramirez D."/>
        </authorList>
    </citation>
    <scope>NUCLEOTIDE SEQUENCE [LARGE SCALE GENOMIC DNA]</scope>
    <source>
        <strain evidence="2">Araruama</strain>
    </source>
</reference>
<accession>A0A1V1NYL0</accession>
<sequence>MSQSQADDERPEDSFLENNTVSQTSHVLFGSIMKESLTPLNLEVESDYEVGKGPPKLDVLIIRRAGARWSKAQLEFLPDGIRQSNCKHVILELKYTESINKTAIFQTIGYLGSYLRLKQFKPEKVCAFIVSSKTPQKRMLKQIGFEQSDIKGVYNSKDCLLSNLQLISLNDLSGAPYNLWIKLFSSKINQRLSVLKRILAFDLKKFNSGLVSILIKILKFWNMVGEISMQRIQKDILYESDGISDELASWFLSMFKPEDRLRGLQPEDRLRGLQPEDVFKQFKPEDRLNGLDLKIIEDYLKTKKKK</sequence>
<comment type="caution">
    <text evidence="1">The sequence shown here is derived from an EMBL/GenBank/DDBJ whole genome shotgun (WGS) entry which is preliminary data.</text>
</comment>
<name>A0A1V1NYL0_9BACT</name>
<proteinExistence type="predicted"/>
<evidence type="ECO:0000313" key="1">
    <source>
        <dbReference type="EMBL" id="ETR67670.1"/>
    </source>
</evidence>